<dbReference type="GO" id="GO:0005840">
    <property type="term" value="C:ribosome"/>
    <property type="evidence" value="ECO:0007669"/>
    <property type="project" value="UniProtKB-KW"/>
</dbReference>
<organism evidence="10 11">
    <name type="scientific">Salinibacillus aidingensis</name>
    <dbReference type="NCBI Taxonomy" id="237684"/>
    <lineage>
        <taxon>Bacteria</taxon>
        <taxon>Bacillati</taxon>
        <taxon>Bacillota</taxon>
        <taxon>Bacilli</taxon>
        <taxon>Bacillales</taxon>
        <taxon>Bacillaceae</taxon>
        <taxon>Salinibacillus</taxon>
    </lineage>
</organism>
<evidence type="ECO:0000256" key="5">
    <source>
        <dbReference type="ARBA" id="ARBA00022980"/>
    </source>
</evidence>
<dbReference type="NCBIfam" id="TIGR01050">
    <property type="entry name" value="rpsS_bact"/>
    <property type="match status" value="1"/>
</dbReference>
<evidence type="ECO:0000256" key="9">
    <source>
        <dbReference type="RuleBase" id="RU003485"/>
    </source>
</evidence>
<dbReference type="InterPro" id="IPR002222">
    <property type="entry name" value="Ribosomal_uS19"/>
</dbReference>
<sequence length="92" mass="10525">MGRSLKKGPFVDDHLMKKVENLNESNKKQVVKTWSRRSTIFPNFVGHTIAVYDGRKHVPVYVTEDMVGHKLGEFAPTRTFKGHAGDDKKTKR</sequence>
<keyword evidence="4 8" id="KW-0694">RNA-binding</keyword>
<dbReference type="PANTHER" id="PTHR11880">
    <property type="entry name" value="RIBOSOMAL PROTEIN S19P FAMILY MEMBER"/>
    <property type="match status" value="1"/>
</dbReference>
<dbReference type="Pfam" id="PF00203">
    <property type="entry name" value="Ribosomal_S19"/>
    <property type="match status" value="1"/>
</dbReference>
<dbReference type="SUPFAM" id="SSF54570">
    <property type="entry name" value="Ribosomal protein S19"/>
    <property type="match status" value="1"/>
</dbReference>
<keyword evidence="5 8" id="KW-0689">Ribosomal protein</keyword>
<proteinExistence type="inferred from homology"/>
<comment type="caution">
    <text evidence="10">The sequence shown here is derived from an EMBL/GenBank/DDBJ whole genome shotgun (WGS) entry which is preliminary data.</text>
</comment>
<dbReference type="RefSeq" id="WP_044153351.1">
    <property type="nucleotide sequence ID" value="NZ_BAAADO010000010.1"/>
</dbReference>
<evidence type="ECO:0000256" key="3">
    <source>
        <dbReference type="ARBA" id="ARBA00022730"/>
    </source>
</evidence>
<dbReference type="PRINTS" id="PR00975">
    <property type="entry name" value="RIBOSOMALS19"/>
</dbReference>
<dbReference type="PIRSF" id="PIRSF002144">
    <property type="entry name" value="Ribosomal_S19"/>
    <property type="match status" value="1"/>
</dbReference>
<dbReference type="PANTHER" id="PTHR11880:SF8">
    <property type="entry name" value="SMALL RIBOSOMAL SUBUNIT PROTEIN US19M"/>
    <property type="match status" value="1"/>
</dbReference>
<evidence type="ECO:0000256" key="8">
    <source>
        <dbReference type="HAMAP-Rule" id="MF_00531"/>
    </source>
</evidence>
<keyword evidence="3 8" id="KW-0699">rRNA-binding</keyword>
<dbReference type="InterPro" id="IPR023575">
    <property type="entry name" value="Ribosomal_uS19_SF"/>
</dbReference>
<dbReference type="PROSITE" id="PS00323">
    <property type="entry name" value="RIBOSOMAL_S19"/>
    <property type="match status" value="1"/>
</dbReference>
<evidence type="ECO:0000256" key="1">
    <source>
        <dbReference type="ARBA" id="ARBA00003239"/>
    </source>
</evidence>
<protein>
    <recommendedName>
        <fullName evidence="7 8">Small ribosomal subunit protein uS19</fullName>
    </recommendedName>
</protein>
<evidence type="ECO:0000256" key="7">
    <source>
        <dbReference type="ARBA" id="ARBA00035163"/>
    </source>
</evidence>
<evidence type="ECO:0000313" key="11">
    <source>
        <dbReference type="Proteomes" id="UP001500880"/>
    </source>
</evidence>
<comment type="function">
    <text evidence="1 8">Protein S19 forms a complex with S13 that binds strongly to the 16S ribosomal RNA.</text>
</comment>
<name>A0ABP3LN23_9BACI</name>
<evidence type="ECO:0000313" key="10">
    <source>
        <dbReference type="EMBL" id="GAA0503525.1"/>
    </source>
</evidence>
<accession>A0ABP3LN23</accession>
<dbReference type="InterPro" id="IPR020934">
    <property type="entry name" value="Ribosomal_uS19_CS"/>
</dbReference>
<comment type="similarity">
    <text evidence="2 8 9">Belongs to the universal ribosomal protein uS19 family.</text>
</comment>
<evidence type="ECO:0000256" key="4">
    <source>
        <dbReference type="ARBA" id="ARBA00022884"/>
    </source>
</evidence>
<keyword evidence="6 8" id="KW-0687">Ribonucleoprotein</keyword>
<dbReference type="Proteomes" id="UP001500880">
    <property type="component" value="Unassembled WGS sequence"/>
</dbReference>
<dbReference type="InterPro" id="IPR005732">
    <property type="entry name" value="Ribosomal_uS19_bac-type"/>
</dbReference>
<evidence type="ECO:0000256" key="2">
    <source>
        <dbReference type="ARBA" id="ARBA00007345"/>
    </source>
</evidence>
<gene>
    <name evidence="8 10" type="primary">rpsS</name>
    <name evidence="10" type="ORF">GCM10008986_33900</name>
</gene>
<keyword evidence="11" id="KW-1185">Reference proteome</keyword>
<reference evidence="11" key="1">
    <citation type="journal article" date="2019" name="Int. J. Syst. Evol. Microbiol.">
        <title>The Global Catalogue of Microorganisms (GCM) 10K type strain sequencing project: providing services to taxonomists for standard genome sequencing and annotation.</title>
        <authorList>
            <consortium name="The Broad Institute Genomics Platform"/>
            <consortium name="The Broad Institute Genome Sequencing Center for Infectious Disease"/>
            <person name="Wu L."/>
            <person name="Ma J."/>
        </authorList>
    </citation>
    <scope>NUCLEOTIDE SEQUENCE [LARGE SCALE GENOMIC DNA]</scope>
    <source>
        <strain evidence="11">JCM 12389</strain>
    </source>
</reference>
<dbReference type="EMBL" id="BAAADO010000010">
    <property type="protein sequence ID" value="GAA0503525.1"/>
    <property type="molecule type" value="Genomic_DNA"/>
</dbReference>
<dbReference type="Gene3D" id="3.30.860.10">
    <property type="entry name" value="30s Ribosomal Protein S19, Chain A"/>
    <property type="match status" value="1"/>
</dbReference>
<evidence type="ECO:0000256" key="6">
    <source>
        <dbReference type="ARBA" id="ARBA00023274"/>
    </source>
</evidence>
<dbReference type="HAMAP" id="MF_00531">
    <property type="entry name" value="Ribosomal_uS19"/>
    <property type="match status" value="1"/>
</dbReference>